<dbReference type="OrthoDB" id="9773938at2"/>
<feature type="signal peptide" evidence="1">
    <location>
        <begin position="1"/>
        <end position="18"/>
    </location>
</feature>
<comment type="caution">
    <text evidence="2">The sequence shown here is derived from an EMBL/GenBank/DDBJ whole genome shotgun (WGS) entry which is preliminary data.</text>
</comment>
<feature type="chain" id="PRO_5024467693" evidence="1">
    <location>
        <begin position="19"/>
        <end position="353"/>
    </location>
</feature>
<dbReference type="RefSeq" id="WP_148869968.1">
    <property type="nucleotide sequence ID" value="NZ_VNIA01000002.1"/>
</dbReference>
<keyword evidence="3" id="KW-1185">Reference proteome</keyword>
<protein>
    <submittedName>
        <fullName evidence="2">YVTN family beta-propeller protein</fullName>
    </submittedName>
</protein>
<evidence type="ECO:0000313" key="2">
    <source>
        <dbReference type="EMBL" id="TYP99187.1"/>
    </source>
</evidence>
<evidence type="ECO:0000313" key="3">
    <source>
        <dbReference type="Proteomes" id="UP000323136"/>
    </source>
</evidence>
<gene>
    <name evidence="2" type="ORF">C7447_102507</name>
</gene>
<accession>A0A5S5DTI6</accession>
<proteinExistence type="predicted"/>
<keyword evidence="1" id="KW-0732">Signal</keyword>
<reference evidence="2 3" key="1">
    <citation type="submission" date="2019-07" db="EMBL/GenBank/DDBJ databases">
        <title>Genomic Encyclopedia of Type Strains, Phase IV (KMG-IV): sequencing the most valuable type-strain genomes for metagenomic binning, comparative biology and taxonomic classification.</title>
        <authorList>
            <person name="Goeker M."/>
        </authorList>
    </citation>
    <scope>NUCLEOTIDE SEQUENCE [LARGE SCALE GENOMIC DNA]</scope>
    <source>
        <strain evidence="2 3">DSM 18961</strain>
    </source>
</reference>
<dbReference type="AlphaFoldDB" id="A0A5S5DTI6"/>
<dbReference type="EMBL" id="VNIA01000002">
    <property type="protein sequence ID" value="TYP99187.1"/>
    <property type="molecule type" value="Genomic_DNA"/>
</dbReference>
<sequence>MKTNKLVVLLIIALTVLASCSSDSNEPTAPKGDYDNGIIVTNEGDFTGGTGTINYISNDYTAEEAKVYEKVNNETLGTIVQSIGFDENRAYIVVNVANKISITDRYTMEKLGEISTDLSNPRFIAFANGKGYVTNWGDGGSTDDDYVAVIDLDTNSVTNKITVAEGPERIIANGNKLYVSHKGGWGVGNSVSVLDATSDSVVANITVGIAPDELFFNSNGSLMVSCEGQAASTWNPTEVLAEISVISTGSNTVTKTIEVPTEVHPNTMVKEDGKIYFSSEGKVYEMSESASTYNATELFSTPVYGMNVREGKLYITDAKDYVSNGSLKVFDISTKAEEKEFTVGINPGKIYFN</sequence>
<evidence type="ECO:0000256" key="1">
    <source>
        <dbReference type="SAM" id="SignalP"/>
    </source>
</evidence>
<dbReference type="InterPro" id="IPR011048">
    <property type="entry name" value="Haem_d1_sf"/>
</dbReference>
<dbReference type="InterPro" id="IPR015943">
    <property type="entry name" value="WD40/YVTN_repeat-like_dom_sf"/>
</dbReference>
<dbReference type="Pfam" id="PF16819">
    <property type="entry name" value="DUF5074"/>
    <property type="match status" value="1"/>
</dbReference>
<name>A0A5S5DTI6_9FLAO</name>
<dbReference type="InterPro" id="IPR051200">
    <property type="entry name" value="Host-pathogen_enzymatic-act"/>
</dbReference>
<dbReference type="PROSITE" id="PS51257">
    <property type="entry name" value="PROKAR_LIPOPROTEIN"/>
    <property type="match status" value="1"/>
</dbReference>
<dbReference type="InterPro" id="IPR031815">
    <property type="entry name" value="DUF5074"/>
</dbReference>
<dbReference type="Proteomes" id="UP000323136">
    <property type="component" value="Unassembled WGS sequence"/>
</dbReference>
<dbReference type="Gene3D" id="2.130.10.10">
    <property type="entry name" value="YVTN repeat-like/Quinoprotein amine dehydrogenase"/>
    <property type="match status" value="1"/>
</dbReference>
<dbReference type="SUPFAM" id="SSF51004">
    <property type="entry name" value="C-terminal (heme d1) domain of cytochrome cd1-nitrite reductase"/>
    <property type="match status" value="1"/>
</dbReference>
<organism evidence="2 3">
    <name type="scientific">Tenacibaculum adriaticum</name>
    <dbReference type="NCBI Taxonomy" id="413713"/>
    <lineage>
        <taxon>Bacteria</taxon>
        <taxon>Pseudomonadati</taxon>
        <taxon>Bacteroidota</taxon>
        <taxon>Flavobacteriia</taxon>
        <taxon>Flavobacteriales</taxon>
        <taxon>Flavobacteriaceae</taxon>
        <taxon>Tenacibaculum</taxon>
    </lineage>
</organism>
<dbReference type="PANTHER" id="PTHR47197">
    <property type="entry name" value="PROTEIN NIRF"/>
    <property type="match status" value="1"/>
</dbReference>
<dbReference type="PANTHER" id="PTHR47197:SF3">
    <property type="entry name" value="DIHYDRO-HEME D1 DEHYDROGENASE"/>
    <property type="match status" value="1"/>
</dbReference>